<dbReference type="SUPFAM" id="SSF158682">
    <property type="entry name" value="TerB-like"/>
    <property type="match status" value="1"/>
</dbReference>
<gene>
    <name evidence="2" type="ORF">E8L99_03190</name>
</gene>
<name>A0A4D7QCG3_9HYPH</name>
<dbReference type="CDD" id="cd07313">
    <property type="entry name" value="terB_like_2"/>
    <property type="match status" value="1"/>
</dbReference>
<accession>A0A4D7QCG3</accession>
<feature type="domain" description="Co-chaperone DjlA N-terminal" evidence="1">
    <location>
        <begin position="36"/>
        <end position="146"/>
    </location>
</feature>
<dbReference type="Proteomes" id="UP000298588">
    <property type="component" value="Chromosome"/>
</dbReference>
<evidence type="ECO:0000313" key="3">
    <source>
        <dbReference type="Proteomes" id="UP000298588"/>
    </source>
</evidence>
<dbReference type="InterPro" id="IPR007791">
    <property type="entry name" value="DjlA_N"/>
</dbReference>
<reference evidence="2 3" key="1">
    <citation type="submission" date="2019-04" db="EMBL/GenBank/DDBJ databases">
        <title>Phreatobacter aquaticus sp. nov.</title>
        <authorList>
            <person name="Choi A."/>
            <person name="Baek K."/>
        </authorList>
    </citation>
    <scope>NUCLEOTIDE SEQUENCE [LARGE SCALE GENOMIC DNA]</scope>
    <source>
        <strain evidence="2 3">NMCR1094</strain>
    </source>
</reference>
<dbReference type="EMBL" id="CP039865">
    <property type="protein sequence ID" value="QCK84858.1"/>
    <property type="molecule type" value="Genomic_DNA"/>
</dbReference>
<evidence type="ECO:0000259" key="1">
    <source>
        <dbReference type="Pfam" id="PF05099"/>
    </source>
</evidence>
<evidence type="ECO:0000313" key="2">
    <source>
        <dbReference type="EMBL" id="QCK84858.1"/>
    </source>
</evidence>
<keyword evidence="3" id="KW-1185">Reference proteome</keyword>
<organism evidence="2 3">
    <name type="scientific">Phreatobacter aquaticus</name>
    <dbReference type="NCBI Taxonomy" id="2570229"/>
    <lineage>
        <taxon>Bacteria</taxon>
        <taxon>Pseudomonadati</taxon>
        <taxon>Pseudomonadota</taxon>
        <taxon>Alphaproteobacteria</taxon>
        <taxon>Hyphomicrobiales</taxon>
        <taxon>Phreatobacteraceae</taxon>
        <taxon>Phreatobacter</taxon>
    </lineage>
</organism>
<dbReference type="OrthoDB" id="5402150at2"/>
<dbReference type="Pfam" id="PF05099">
    <property type="entry name" value="TerB"/>
    <property type="match status" value="1"/>
</dbReference>
<dbReference type="KEGG" id="paqt:E8L99_03190"/>
<protein>
    <submittedName>
        <fullName evidence="2">TerB family tellurite resistance protein</fullName>
    </submittedName>
</protein>
<dbReference type="InterPro" id="IPR029024">
    <property type="entry name" value="TerB-like"/>
</dbReference>
<dbReference type="AlphaFoldDB" id="A0A4D7QCG3"/>
<sequence>MMTRPRMSSPMLDSFFALIQNLAGESPPAFEEGDYRLAAAALLIHVMTVDGKVTPAEETKLETILSAGFAMTPPDTRRLIEAATGLEQETVDMVRFTGVLRRALDEPARQRIVAMLWDLVLADGQAVESEDATVARAAELLGVSARP</sequence>
<dbReference type="Gene3D" id="1.10.3680.10">
    <property type="entry name" value="TerB-like"/>
    <property type="match status" value="1"/>
</dbReference>
<proteinExistence type="predicted"/>